<evidence type="ECO:0000313" key="3">
    <source>
        <dbReference type="Proteomes" id="UP000035368"/>
    </source>
</evidence>
<dbReference type="OrthoDB" id="4774058at2"/>
<dbReference type="Proteomes" id="UP000035368">
    <property type="component" value="Chromosome"/>
</dbReference>
<accession>A0A0G3GZG1</accession>
<sequence length="192" mass="20178">MKRTFPAALATLGLASTALLGGCSYLPGGSSMETTTTATSAAPLHSSADSALPIDALPAPVSRDDNTACPYLDRQFVADTNGQRVLAQGIDPAFATPACTFYSYADEPQLTVIVRDMATREDAIKVVDWAAPIDTTEPAEEPAGWDGGRRGSPGRAIYAVHKDTHAVVVFSNQDQSLKAELIAKEAIKNLGL</sequence>
<evidence type="ECO:0000313" key="2">
    <source>
        <dbReference type="EMBL" id="AKK04192.1"/>
    </source>
</evidence>
<feature type="domain" description="DUF2020" evidence="1">
    <location>
        <begin position="52"/>
        <end position="192"/>
    </location>
</feature>
<dbReference type="Gene3D" id="3.40.1000.10">
    <property type="entry name" value="Mog1/PsbP, alpha/beta/alpha sandwich"/>
    <property type="match status" value="1"/>
</dbReference>
<dbReference type="PROSITE" id="PS51257">
    <property type="entry name" value="PROKAR_LIPOPROTEIN"/>
    <property type="match status" value="1"/>
</dbReference>
<reference evidence="2 3" key="1">
    <citation type="submission" date="2015-05" db="EMBL/GenBank/DDBJ databases">
        <title>Complete genome sequence of Corynebacterium epidermidicanis DSM 45586, isolated from the skin of a dog suffering from pruritus.</title>
        <authorList>
            <person name="Ruckert C."/>
            <person name="Albersmeier A."/>
            <person name="Winkler A."/>
            <person name="Tauch A."/>
        </authorList>
    </citation>
    <scope>NUCLEOTIDE SEQUENCE [LARGE SCALE GENOMIC DNA]</scope>
    <source>
        <strain evidence="2 3">DSM 45586</strain>
    </source>
</reference>
<protein>
    <submittedName>
        <fullName evidence="2">Putative DUF2020 family protein</fullName>
    </submittedName>
</protein>
<dbReference type="PATRIC" id="fig|1050174.4.peg.2386"/>
<dbReference type="Pfam" id="PF09449">
    <property type="entry name" value="DUF2020"/>
    <property type="match status" value="1"/>
</dbReference>
<dbReference type="InterPro" id="IPR018567">
    <property type="entry name" value="DUF2020"/>
</dbReference>
<dbReference type="InterPro" id="IPR016123">
    <property type="entry name" value="Mog1/PsbP_a/b/a-sand"/>
</dbReference>
<dbReference type="AlphaFoldDB" id="A0A0G3GZG1"/>
<dbReference type="RefSeq" id="WP_047241072.1">
    <property type="nucleotide sequence ID" value="NZ_CP011541.1"/>
</dbReference>
<dbReference type="SUPFAM" id="SSF55724">
    <property type="entry name" value="Mog1p/PsbP-like"/>
    <property type="match status" value="1"/>
</dbReference>
<dbReference type="KEGG" id="cei:CEPID_11820"/>
<name>A0A0G3GZG1_9CORY</name>
<gene>
    <name evidence="2" type="ORF">CEPID_11820</name>
</gene>
<dbReference type="STRING" id="1050174.CEPID_11820"/>
<proteinExistence type="predicted"/>
<keyword evidence="3" id="KW-1185">Reference proteome</keyword>
<dbReference type="EMBL" id="CP011541">
    <property type="protein sequence ID" value="AKK04192.1"/>
    <property type="molecule type" value="Genomic_DNA"/>
</dbReference>
<evidence type="ECO:0000259" key="1">
    <source>
        <dbReference type="Pfam" id="PF09449"/>
    </source>
</evidence>
<organism evidence="2 3">
    <name type="scientific">Corynebacterium epidermidicanis</name>
    <dbReference type="NCBI Taxonomy" id="1050174"/>
    <lineage>
        <taxon>Bacteria</taxon>
        <taxon>Bacillati</taxon>
        <taxon>Actinomycetota</taxon>
        <taxon>Actinomycetes</taxon>
        <taxon>Mycobacteriales</taxon>
        <taxon>Corynebacteriaceae</taxon>
        <taxon>Corynebacterium</taxon>
    </lineage>
</organism>